<evidence type="ECO:0000313" key="11">
    <source>
        <dbReference type="Proteomes" id="UP000557772"/>
    </source>
</evidence>
<keyword evidence="4 7" id="KW-0812">Transmembrane</keyword>
<evidence type="ECO:0000256" key="1">
    <source>
        <dbReference type="ARBA" id="ARBA00004651"/>
    </source>
</evidence>
<name>A0A849AHT3_9MICO</name>
<feature type="transmembrane region" description="Helical" evidence="7">
    <location>
        <begin position="166"/>
        <end position="186"/>
    </location>
</feature>
<dbReference type="InterPro" id="IPR032816">
    <property type="entry name" value="VTT_dom"/>
</dbReference>
<feature type="transmembrane region" description="Helical" evidence="7">
    <location>
        <begin position="12"/>
        <end position="30"/>
    </location>
</feature>
<dbReference type="AlphaFoldDB" id="A0A849AHT3"/>
<evidence type="ECO:0000256" key="6">
    <source>
        <dbReference type="ARBA" id="ARBA00023136"/>
    </source>
</evidence>
<feature type="transmembrane region" description="Helical" evidence="7">
    <location>
        <begin position="140"/>
        <end position="160"/>
    </location>
</feature>
<evidence type="ECO:0000259" key="9">
    <source>
        <dbReference type="Pfam" id="PF09335"/>
    </source>
</evidence>
<comment type="subcellular location">
    <subcellularLocation>
        <location evidence="1 7">Cell membrane</location>
        <topology evidence="1 7">Multi-pass membrane protein</topology>
    </subcellularLocation>
</comment>
<evidence type="ECO:0000256" key="4">
    <source>
        <dbReference type="ARBA" id="ARBA00022692"/>
    </source>
</evidence>
<dbReference type="Pfam" id="PF09335">
    <property type="entry name" value="VTT_dom"/>
    <property type="match status" value="1"/>
</dbReference>
<dbReference type="PANTHER" id="PTHR30353">
    <property type="entry name" value="INNER MEMBRANE PROTEIN DEDA-RELATED"/>
    <property type="match status" value="1"/>
</dbReference>
<proteinExistence type="inferred from homology"/>
<reference evidence="10 11" key="1">
    <citation type="submission" date="2020-05" db="EMBL/GenBank/DDBJ databases">
        <title>Flexivirga sp. ID2601S isolated from air conditioner.</title>
        <authorList>
            <person name="Kim D.H."/>
        </authorList>
    </citation>
    <scope>NUCLEOTIDE SEQUENCE [LARGE SCALE GENOMIC DNA]</scope>
    <source>
        <strain evidence="10 11">ID2601S</strain>
    </source>
</reference>
<evidence type="ECO:0000256" key="5">
    <source>
        <dbReference type="ARBA" id="ARBA00022989"/>
    </source>
</evidence>
<dbReference type="GO" id="GO:0005886">
    <property type="term" value="C:plasma membrane"/>
    <property type="evidence" value="ECO:0007669"/>
    <property type="project" value="UniProtKB-SubCell"/>
</dbReference>
<evidence type="ECO:0000313" key="10">
    <source>
        <dbReference type="EMBL" id="NNG39493.1"/>
    </source>
</evidence>
<evidence type="ECO:0000256" key="7">
    <source>
        <dbReference type="RuleBase" id="RU367016"/>
    </source>
</evidence>
<evidence type="ECO:0000256" key="2">
    <source>
        <dbReference type="ARBA" id="ARBA00010792"/>
    </source>
</evidence>
<gene>
    <name evidence="10" type="ORF">HJ588_09435</name>
</gene>
<feature type="region of interest" description="Disordered" evidence="8">
    <location>
        <begin position="194"/>
        <end position="230"/>
    </location>
</feature>
<keyword evidence="11" id="KW-1185">Reference proteome</keyword>
<dbReference type="InterPro" id="IPR032818">
    <property type="entry name" value="DedA-like"/>
</dbReference>
<feature type="transmembrane region" description="Helical" evidence="7">
    <location>
        <begin position="50"/>
        <end position="72"/>
    </location>
</feature>
<evidence type="ECO:0000256" key="3">
    <source>
        <dbReference type="ARBA" id="ARBA00022475"/>
    </source>
</evidence>
<evidence type="ECO:0000256" key="8">
    <source>
        <dbReference type="SAM" id="MobiDB-lite"/>
    </source>
</evidence>
<keyword evidence="5 7" id="KW-1133">Transmembrane helix</keyword>
<keyword evidence="6 7" id="KW-0472">Membrane</keyword>
<accession>A0A849AHT3</accession>
<organism evidence="10 11">
    <name type="scientific">Flexivirga aerilata</name>
    <dbReference type="NCBI Taxonomy" id="1656889"/>
    <lineage>
        <taxon>Bacteria</taxon>
        <taxon>Bacillati</taxon>
        <taxon>Actinomycetota</taxon>
        <taxon>Actinomycetes</taxon>
        <taxon>Micrococcales</taxon>
        <taxon>Dermacoccaceae</taxon>
        <taxon>Flexivirga</taxon>
    </lineage>
</organism>
<protein>
    <submittedName>
        <fullName evidence="10">DedA family protein</fullName>
    </submittedName>
</protein>
<dbReference type="Proteomes" id="UP000557772">
    <property type="component" value="Unassembled WGS sequence"/>
</dbReference>
<feature type="domain" description="VTT" evidence="9">
    <location>
        <begin position="31"/>
        <end position="155"/>
    </location>
</feature>
<dbReference type="EMBL" id="JABENB010000001">
    <property type="protein sequence ID" value="NNG39493.1"/>
    <property type="molecule type" value="Genomic_DNA"/>
</dbReference>
<comment type="caution">
    <text evidence="10">The sequence shown here is derived from an EMBL/GenBank/DDBJ whole genome shotgun (WGS) entry which is preliminary data.</text>
</comment>
<dbReference type="RefSeq" id="WP_171154298.1">
    <property type="nucleotide sequence ID" value="NZ_JABENB010000001.1"/>
</dbReference>
<comment type="similarity">
    <text evidence="2 7">Belongs to the DedA family.</text>
</comment>
<sequence length="230" mass="24566">MSFIEGLMDSVTVYPMLTAISFVDALIPVIPSEAPIIMAGVYAASTGQPFVPLVVVAAFLGAFAGDHVTYFVGRRFSGLIDRTRPDSRRGKVLASTRELLDRRGPTALIVARFIPWGRIGVNLLMGATGTPLRKYSPYDAIGVLVWAVYGVGVGYVGGSAFENNPLAGLVLGLGVALVFTLIVEWVRARLARRRERRQPERSPVPAGQPLRSTESGDSPAGSRGGARGRV</sequence>
<keyword evidence="3 7" id="KW-1003">Cell membrane</keyword>
<dbReference type="PANTHER" id="PTHR30353:SF0">
    <property type="entry name" value="TRANSMEMBRANE PROTEIN"/>
    <property type="match status" value="1"/>
</dbReference>